<dbReference type="EMBL" id="JAUSSU010000003">
    <property type="protein sequence ID" value="MDQ0112054.1"/>
    <property type="molecule type" value="Genomic_DNA"/>
</dbReference>
<evidence type="ECO:0000313" key="3">
    <source>
        <dbReference type="Proteomes" id="UP001229346"/>
    </source>
</evidence>
<feature type="domain" description="N-acetyltransferase" evidence="1">
    <location>
        <begin position="4"/>
        <end position="111"/>
    </location>
</feature>
<dbReference type="PANTHER" id="PTHR43610">
    <property type="entry name" value="BLL6696 PROTEIN"/>
    <property type="match status" value="1"/>
</dbReference>
<dbReference type="PANTHER" id="PTHR43610:SF1">
    <property type="entry name" value="N-ACETYLTRANSFERASE DOMAIN-CONTAINING PROTEIN"/>
    <property type="match status" value="1"/>
</dbReference>
<dbReference type="Proteomes" id="UP001229346">
    <property type="component" value="Unassembled WGS sequence"/>
</dbReference>
<dbReference type="InterPro" id="IPR016181">
    <property type="entry name" value="Acyl_CoA_acyltransferase"/>
</dbReference>
<evidence type="ECO:0000259" key="1">
    <source>
        <dbReference type="Pfam" id="PF13302"/>
    </source>
</evidence>
<evidence type="ECO:0000313" key="2">
    <source>
        <dbReference type="EMBL" id="MDQ0112054.1"/>
    </source>
</evidence>
<accession>A0ABT9TXF3</accession>
<sequence length="153" mass="17695">MRIRTLDEMRSFVQAAIEEKERGDQFPYAIYDKQLSRLVGMTRYLRISRANRNLNIGWTWYTPEVWRTAVNTECKYLLLSQAFEVGGAVRVELITTTSHSRSQRAIERLGAAREGVLRKKYYGLDYVVYSIIDEDWYGDGGVKARLEGMLAGE</sequence>
<dbReference type="SUPFAM" id="SSF55729">
    <property type="entry name" value="Acyl-CoA N-acyltransferases (Nat)"/>
    <property type="match status" value="1"/>
</dbReference>
<gene>
    <name evidence="2" type="ORF">J2T15_001489</name>
</gene>
<proteinExistence type="predicted"/>
<protein>
    <submittedName>
        <fullName evidence="2">RimJ/RimL family protein N-acetyltransferase</fullName>
    </submittedName>
</protein>
<reference evidence="2 3" key="1">
    <citation type="submission" date="2023-07" db="EMBL/GenBank/DDBJ databases">
        <title>Sorghum-associated microbial communities from plants grown in Nebraska, USA.</title>
        <authorList>
            <person name="Schachtman D."/>
        </authorList>
    </citation>
    <scope>NUCLEOTIDE SEQUENCE [LARGE SCALE GENOMIC DNA]</scope>
    <source>
        <strain evidence="2 3">CC482</strain>
    </source>
</reference>
<organism evidence="2 3">
    <name type="scientific">Paenibacillus harenae</name>
    <dbReference type="NCBI Taxonomy" id="306543"/>
    <lineage>
        <taxon>Bacteria</taxon>
        <taxon>Bacillati</taxon>
        <taxon>Bacillota</taxon>
        <taxon>Bacilli</taxon>
        <taxon>Bacillales</taxon>
        <taxon>Paenibacillaceae</taxon>
        <taxon>Paenibacillus</taxon>
    </lineage>
</organism>
<dbReference type="Pfam" id="PF13302">
    <property type="entry name" value="Acetyltransf_3"/>
    <property type="match status" value="1"/>
</dbReference>
<keyword evidence="3" id="KW-1185">Reference proteome</keyword>
<comment type="caution">
    <text evidence="2">The sequence shown here is derived from an EMBL/GenBank/DDBJ whole genome shotgun (WGS) entry which is preliminary data.</text>
</comment>
<name>A0ABT9TXF3_PAEHA</name>
<dbReference type="InterPro" id="IPR000182">
    <property type="entry name" value="GNAT_dom"/>
</dbReference>
<dbReference type="Gene3D" id="3.40.630.30">
    <property type="match status" value="1"/>
</dbReference>